<keyword evidence="6 12" id="KW-0067">ATP-binding</keyword>
<dbReference type="Pfam" id="PF01453">
    <property type="entry name" value="B_lectin"/>
    <property type="match status" value="1"/>
</dbReference>
<sequence>MFFFSSTLCMGRFLFFANGFIFLALVSGSSFSEFIYPNFTASHFRFIDHSGAFLSSRNGTFKAAIFNPGAQQTKFYLCVIHVVSNNIIWSANRDTPISSSGQMNLTPEGITISDQNGNPRWSTLTLKSSVNALLLTEMGNLVLLDQFNGSLWESFHYPTDTIVIGQQLLAGVSLSSAVSDYDLSTGNYSLTVGASDVVLQWQGQTYWKLSMDTKAYVNSNYMVEYMAINRTGLYLFGKNGSAVVMKVILSPSNFRIAKLDASGQFTVISFSSKDSVREFVGPNDGCRIPFICGKVGLCTDDTTSGSPTCSCPSGFGVASQNDGGCMPSDGSQSLPVACNSTLTVSQLSSSVFAYLRLDYGMDYFTTDFSDPIKYGVGLSVCQDFCSAGCSCLGIFYRNSSGSCYVLENVLGSIISTETGDDDLLGYIKVVGPKQTNLNPNNSLSYKGQKFPLSALVLLPFTGFVLLAALGFLWWRRSRVNKAIDWKSGHTNSLSSEDLDTFYIPGLPQRFEYEELEVATEKTDVYSFGMVLLELVSGRKNCSPRSQSHSMDNSSSSGVHSSSSSSGLVYFPLFALEMHEQGRYLELADPRLEGRVTSEEVEKLVRVALCCVHEEPVLRPNIVSVVGILEGGIPLGHPRVESLNFLRFYGRRFTEASMIEEDNEQSDVMLFPRANASPMSTTIGSHTCFSYLVKNTFLKNERTVSRKIVEMVLAIALERVMSKWEILSSYTSKIYWGHGIYGIESASAFYFRKHPSLLSLGESAMLAGIVPAPELRSPLRDCSRGKTFQARVLKRMVEVGFIDVETALLIVKESLHLHVDGLKNADRLLYLLSFSSEGIVGFNELNQAGTKSAMKDIWDWEQENKIWEACEDMERWAINKITKDDLRLGEEIARCPSYSLYITDQSMVLTRKSQLNSKPEEQPKSPEKQWSLKDFEIGKPLGKGKFGRVYVAREVQSKYIVALKLIFKEQIEKYKIHNQLRREMEIQTSLRHPNILRLYGWFHDDDRIFLILEYAHRGELYQLLRKNGHLSEKQAATYIASLTNALAYCHEKHVIHRDIKPENLLLDHEGRLKIADFGWSVQSRSKRHTMCGTLDYLAPEMVENKAHDYAVDNWTLGILCYEFLYAAPPFEAETQSDTFKRIMRVDLSFPSTPPVSEDAKNLILRLLVRDSTQRLSLEKILEHPWIIKNADPSGTCDT</sequence>
<evidence type="ECO:0000256" key="1">
    <source>
        <dbReference type="ARBA" id="ARBA00022527"/>
    </source>
</evidence>
<dbReference type="PANTHER" id="PTHR24350">
    <property type="entry name" value="SERINE/THREONINE-PROTEIN KINASE IAL-RELATED"/>
    <property type="match status" value="1"/>
</dbReference>
<evidence type="ECO:0000256" key="3">
    <source>
        <dbReference type="ARBA" id="ARBA00022729"/>
    </source>
</evidence>
<proteinExistence type="inferred from homology"/>
<evidence type="ECO:0000259" key="19">
    <source>
        <dbReference type="PROSITE" id="PS50927"/>
    </source>
</evidence>
<keyword evidence="8" id="KW-0325">Glycoprotein</keyword>
<dbReference type="Gene3D" id="3.30.200.20">
    <property type="entry name" value="Phosphorylase Kinase, domain 1"/>
    <property type="match status" value="1"/>
</dbReference>
<evidence type="ECO:0000256" key="7">
    <source>
        <dbReference type="ARBA" id="ARBA00023157"/>
    </source>
</evidence>
<evidence type="ECO:0000256" key="13">
    <source>
        <dbReference type="PIRSR" id="PIRSR630616-3"/>
    </source>
</evidence>
<evidence type="ECO:0000256" key="17">
    <source>
        <dbReference type="SAM" id="Phobius"/>
    </source>
</evidence>
<dbReference type="InterPro" id="IPR017441">
    <property type="entry name" value="Protein_kinase_ATP_BS"/>
</dbReference>
<dbReference type="Pfam" id="PF00912">
    <property type="entry name" value="Transgly"/>
    <property type="match status" value="1"/>
</dbReference>
<evidence type="ECO:0000256" key="15">
    <source>
        <dbReference type="RuleBase" id="RU367134"/>
    </source>
</evidence>
<feature type="binding site" evidence="12">
    <location>
        <position position="944"/>
    </location>
    <ligand>
        <name>ATP</name>
        <dbReference type="ChEBI" id="CHEBI:30616"/>
    </ligand>
</feature>
<evidence type="ECO:0000256" key="2">
    <source>
        <dbReference type="ARBA" id="ARBA00022679"/>
    </source>
</evidence>
<evidence type="ECO:0000256" key="8">
    <source>
        <dbReference type="ARBA" id="ARBA00023180"/>
    </source>
</evidence>
<evidence type="ECO:0000259" key="18">
    <source>
        <dbReference type="PROSITE" id="PS50011"/>
    </source>
</evidence>
<feature type="binding site" evidence="12">
    <location>
        <position position="963"/>
    </location>
    <ligand>
        <name>ATP</name>
        <dbReference type="ChEBI" id="CHEBI:30616"/>
    </ligand>
</feature>
<comment type="catalytic activity">
    <reaction evidence="10 15">
        <text>L-seryl-[protein] + ATP = O-phospho-L-seryl-[protein] + ADP + H(+)</text>
        <dbReference type="Rhea" id="RHEA:17989"/>
        <dbReference type="Rhea" id="RHEA-COMP:9863"/>
        <dbReference type="Rhea" id="RHEA-COMP:11604"/>
        <dbReference type="ChEBI" id="CHEBI:15378"/>
        <dbReference type="ChEBI" id="CHEBI:29999"/>
        <dbReference type="ChEBI" id="CHEBI:30616"/>
        <dbReference type="ChEBI" id="CHEBI:83421"/>
        <dbReference type="ChEBI" id="CHEBI:456216"/>
        <dbReference type="EC" id="2.7.11.1"/>
    </reaction>
</comment>
<evidence type="ECO:0000256" key="4">
    <source>
        <dbReference type="ARBA" id="ARBA00022741"/>
    </source>
</evidence>
<evidence type="ECO:0000256" key="5">
    <source>
        <dbReference type="ARBA" id="ARBA00022777"/>
    </source>
</evidence>
<keyword evidence="17" id="KW-1133">Transmembrane helix</keyword>
<feature type="transmembrane region" description="Helical" evidence="17">
    <location>
        <begin position="450"/>
        <end position="474"/>
    </location>
</feature>
<dbReference type="EC" id="2.7.11.1" evidence="15"/>
<evidence type="ECO:0000256" key="6">
    <source>
        <dbReference type="ARBA" id="ARBA00022840"/>
    </source>
</evidence>
<evidence type="ECO:0000256" key="12">
    <source>
        <dbReference type="PIRSR" id="PIRSR630616-2"/>
    </source>
</evidence>
<feature type="region of interest" description="Disordered" evidence="16">
    <location>
        <begin position="542"/>
        <end position="562"/>
    </location>
</feature>
<keyword evidence="7" id="KW-1015">Disulfide bond</keyword>
<feature type="binding site" evidence="12">
    <location>
        <begin position="1061"/>
        <end position="1062"/>
    </location>
    <ligand>
        <name>ATP</name>
        <dbReference type="ChEBI" id="CHEBI:30616"/>
    </ligand>
</feature>
<dbReference type="GO" id="GO:0005524">
    <property type="term" value="F:ATP binding"/>
    <property type="evidence" value="ECO:0007669"/>
    <property type="project" value="UniProtKB-UniRule"/>
</dbReference>
<dbReference type="InterPro" id="IPR030616">
    <property type="entry name" value="Aur-like"/>
</dbReference>
<dbReference type="PROSITE" id="PS50011">
    <property type="entry name" value="PROTEIN_KINASE_DOM"/>
    <property type="match status" value="1"/>
</dbReference>
<feature type="active site" description="Proton acceptor" evidence="11">
    <location>
        <position position="1057"/>
    </location>
</feature>
<reference evidence="20" key="1">
    <citation type="journal article" date="2022" name="Plant J.">
        <title>Strategies of tolerance reflected in two North American maple genomes.</title>
        <authorList>
            <person name="McEvoy S.L."/>
            <person name="Sezen U.U."/>
            <person name="Trouern-Trend A."/>
            <person name="McMahon S.M."/>
            <person name="Schaberg P.G."/>
            <person name="Yang J."/>
            <person name="Wegrzyn J.L."/>
            <person name="Swenson N.G."/>
        </authorList>
    </citation>
    <scope>NUCLEOTIDE SEQUENCE</scope>
    <source>
        <strain evidence="20">91603</strain>
    </source>
</reference>
<dbReference type="SUPFAM" id="SSF51110">
    <property type="entry name" value="alpha-D-mannose-specific plant lectins"/>
    <property type="match status" value="1"/>
</dbReference>
<dbReference type="CDD" id="cd00028">
    <property type="entry name" value="B_lectin"/>
    <property type="match status" value="1"/>
</dbReference>
<dbReference type="SMART" id="SM00108">
    <property type="entry name" value="B_lectin"/>
    <property type="match status" value="1"/>
</dbReference>
<dbReference type="SUPFAM" id="SSF56112">
    <property type="entry name" value="Protein kinase-like (PK-like)"/>
    <property type="match status" value="2"/>
</dbReference>
<feature type="domain" description="Bulb-type lectin" evidence="19">
    <location>
        <begin position="38"/>
        <end position="156"/>
    </location>
</feature>
<comment type="caution">
    <text evidence="20">The sequence shown here is derived from an EMBL/GenBank/DDBJ whole genome shotgun (WGS) entry which is preliminary data.</text>
</comment>
<dbReference type="Gene3D" id="2.90.10.30">
    <property type="match status" value="1"/>
</dbReference>
<evidence type="ECO:0000256" key="14">
    <source>
        <dbReference type="PROSITE-ProRule" id="PRU10141"/>
    </source>
</evidence>
<dbReference type="SUPFAM" id="SSF53955">
    <property type="entry name" value="Lysozyme-like"/>
    <property type="match status" value="1"/>
</dbReference>
<dbReference type="InterPro" id="IPR036950">
    <property type="entry name" value="PBP_transglycosylase"/>
</dbReference>
<dbReference type="InterPro" id="IPR036426">
    <property type="entry name" value="Bulb-type_lectin_dom_sf"/>
</dbReference>
<dbReference type="Gene3D" id="1.10.3810.10">
    <property type="entry name" value="Biosynthetic peptidoglycan transglycosylase-like"/>
    <property type="match status" value="1"/>
</dbReference>
<keyword evidence="17" id="KW-0812">Transmembrane</keyword>
<dbReference type="InterPro" id="IPR000719">
    <property type="entry name" value="Prot_kinase_dom"/>
</dbReference>
<dbReference type="InterPro" id="IPR001264">
    <property type="entry name" value="Glyco_trans_51"/>
</dbReference>
<keyword evidence="17" id="KW-0472">Membrane</keyword>
<dbReference type="Proteomes" id="UP001064489">
    <property type="component" value="Chromosome 9"/>
</dbReference>
<feature type="compositionally biased region" description="Low complexity" evidence="16">
    <location>
        <begin position="545"/>
        <end position="562"/>
    </location>
</feature>
<dbReference type="FunFam" id="3.30.200.20:FF:000042">
    <property type="entry name" value="Aurora kinase A"/>
    <property type="match status" value="1"/>
</dbReference>
<evidence type="ECO:0000256" key="10">
    <source>
        <dbReference type="ARBA" id="ARBA00048679"/>
    </source>
</evidence>
<dbReference type="EMBL" id="JAJSOW010000001">
    <property type="protein sequence ID" value="KAI9200273.1"/>
    <property type="molecule type" value="Genomic_DNA"/>
</dbReference>
<dbReference type="Pfam" id="PF00069">
    <property type="entry name" value="Pkinase"/>
    <property type="match status" value="1"/>
</dbReference>
<keyword evidence="3" id="KW-0732">Signal</keyword>
<evidence type="ECO:0000256" key="16">
    <source>
        <dbReference type="SAM" id="MobiDB-lite"/>
    </source>
</evidence>
<evidence type="ECO:0000313" key="21">
    <source>
        <dbReference type="Proteomes" id="UP001064489"/>
    </source>
</evidence>
<evidence type="ECO:0000313" key="20">
    <source>
        <dbReference type="EMBL" id="KAI9200273.1"/>
    </source>
</evidence>
<dbReference type="InterPro" id="IPR023346">
    <property type="entry name" value="Lysozyme-like_dom_sf"/>
</dbReference>
<keyword evidence="5 15" id="KW-0418">Kinase</keyword>
<organism evidence="20 21">
    <name type="scientific">Acer negundo</name>
    <name type="common">Box elder</name>
    <dbReference type="NCBI Taxonomy" id="4023"/>
    <lineage>
        <taxon>Eukaryota</taxon>
        <taxon>Viridiplantae</taxon>
        <taxon>Streptophyta</taxon>
        <taxon>Embryophyta</taxon>
        <taxon>Tracheophyta</taxon>
        <taxon>Spermatophyta</taxon>
        <taxon>Magnoliopsida</taxon>
        <taxon>eudicotyledons</taxon>
        <taxon>Gunneridae</taxon>
        <taxon>Pentapetalae</taxon>
        <taxon>rosids</taxon>
        <taxon>malvids</taxon>
        <taxon>Sapindales</taxon>
        <taxon>Sapindaceae</taxon>
        <taxon>Hippocastanoideae</taxon>
        <taxon>Acereae</taxon>
        <taxon>Acer</taxon>
    </lineage>
</organism>
<feature type="binding site" evidence="12">
    <location>
        <position position="1075"/>
    </location>
    <ligand>
        <name>ATP</name>
        <dbReference type="ChEBI" id="CHEBI:30616"/>
    </ligand>
</feature>
<comment type="catalytic activity">
    <reaction evidence="9 15">
        <text>L-threonyl-[protein] + ATP = O-phospho-L-threonyl-[protein] + ADP + H(+)</text>
        <dbReference type="Rhea" id="RHEA:46608"/>
        <dbReference type="Rhea" id="RHEA-COMP:11060"/>
        <dbReference type="Rhea" id="RHEA-COMP:11605"/>
        <dbReference type="ChEBI" id="CHEBI:15378"/>
        <dbReference type="ChEBI" id="CHEBI:30013"/>
        <dbReference type="ChEBI" id="CHEBI:30616"/>
        <dbReference type="ChEBI" id="CHEBI:61977"/>
        <dbReference type="ChEBI" id="CHEBI:456216"/>
        <dbReference type="EC" id="2.7.11.1"/>
    </reaction>
</comment>
<dbReference type="PROSITE" id="PS00107">
    <property type="entry name" value="PROTEIN_KINASE_ATP"/>
    <property type="match status" value="1"/>
</dbReference>
<feature type="binding site" evidence="12">
    <location>
        <begin position="1012"/>
        <end position="1014"/>
    </location>
    <ligand>
        <name>ATP</name>
        <dbReference type="ChEBI" id="CHEBI:30616"/>
    </ligand>
</feature>
<dbReference type="FunFam" id="2.90.10.10:FF:000023">
    <property type="entry name" value="G-type lectin S-receptor-like serine/threonine-protein kinase"/>
    <property type="match status" value="1"/>
</dbReference>
<dbReference type="PROSITE" id="PS00108">
    <property type="entry name" value="PROTEIN_KINASE_ST"/>
    <property type="match status" value="1"/>
</dbReference>
<dbReference type="AlphaFoldDB" id="A0AAD5JI55"/>
<gene>
    <name evidence="20" type="ORF">LWI28_005185</name>
</gene>
<evidence type="ECO:0000256" key="11">
    <source>
        <dbReference type="PIRSR" id="PIRSR630616-1"/>
    </source>
</evidence>
<evidence type="ECO:0000256" key="9">
    <source>
        <dbReference type="ARBA" id="ARBA00047899"/>
    </source>
</evidence>
<feature type="binding site" evidence="14">
    <location>
        <position position="967"/>
    </location>
    <ligand>
        <name>ATP</name>
        <dbReference type="ChEBI" id="CHEBI:30616"/>
    </ligand>
</feature>
<dbReference type="Gene3D" id="1.10.510.10">
    <property type="entry name" value="Transferase(Phosphotransferase) domain 1"/>
    <property type="match status" value="2"/>
</dbReference>
<feature type="domain" description="Protein kinase" evidence="18">
    <location>
        <begin position="934"/>
        <end position="1185"/>
    </location>
</feature>
<dbReference type="GO" id="GO:0004674">
    <property type="term" value="F:protein serine/threonine kinase activity"/>
    <property type="evidence" value="ECO:0007669"/>
    <property type="project" value="UniProtKB-KW"/>
</dbReference>
<protein>
    <recommendedName>
        <fullName evidence="15">Aurora kinase</fullName>
        <ecNumber evidence="15">2.7.11.1</ecNumber>
    </recommendedName>
</protein>
<feature type="cross-link" description="Glycyl lysine isopeptide (Lys-Gly) (interchain with G-Cter in SUMO2)" evidence="13">
    <location>
        <position position="1059"/>
    </location>
</feature>
<dbReference type="FunFam" id="1.10.510.10:FF:000235">
    <property type="entry name" value="Serine/threonine-protein kinase ark1"/>
    <property type="match status" value="1"/>
</dbReference>
<dbReference type="CDD" id="cd14007">
    <property type="entry name" value="STKc_Aurora"/>
    <property type="match status" value="1"/>
</dbReference>
<keyword evidence="1 15" id="KW-0723">Serine/threonine-protein kinase</keyword>
<comment type="similarity">
    <text evidence="15">Belongs to the protein kinase superfamily. Ser/Thr protein kinase family. Aurora subfamily.</text>
</comment>
<dbReference type="InterPro" id="IPR001480">
    <property type="entry name" value="Bulb-type_lectin_dom"/>
</dbReference>
<name>A0AAD5JI55_ACENE</name>
<dbReference type="InterPro" id="IPR011009">
    <property type="entry name" value="Kinase-like_dom_sf"/>
</dbReference>
<dbReference type="SMART" id="SM00220">
    <property type="entry name" value="S_TKc"/>
    <property type="match status" value="1"/>
</dbReference>
<keyword evidence="2 15" id="KW-0808">Transferase</keyword>
<keyword evidence="4 12" id="KW-0547">Nucleotide-binding</keyword>
<dbReference type="InterPro" id="IPR008271">
    <property type="entry name" value="Ser/Thr_kinase_AS"/>
</dbReference>
<dbReference type="PROSITE" id="PS50927">
    <property type="entry name" value="BULB_LECTIN"/>
    <property type="match status" value="1"/>
</dbReference>
<reference evidence="20" key="2">
    <citation type="submission" date="2023-02" db="EMBL/GenBank/DDBJ databases">
        <authorList>
            <person name="Swenson N.G."/>
            <person name="Wegrzyn J.L."/>
            <person name="Mcevoy S.L."/>
        </authorList>
    </citation>
    <scope>NUCLEOTIDE SEQUENCE</scope>
    <source>
        <strain evidence="20">91603</strain>
        <tissue evidence="20">Leaf</tissue>
    </source>
</reference>
<keyword evidence="21" id="KW-1185">Reference proteome</keyword>
<accession>A0AAD5JI55</accession>